<feature type="compositionally biased region" description="Pro residues" evidence="1">
    <location>
        <begin position="216"/>
        <end position="237"/>
    </location>
</feature>
<organism evidence="2 3">
    <name type="scientific">Compostimonas suwonensis</name>
    <dbReference type="NCBI Taxonomy" id="1048394"/>
    <lineage>
        <taxon>Bacteria</taxon>
        <taxon>Bacillati</taxon>
        <taxon>Actinomycetota</taxon>
        <taxon>Actinomycetes</taxon>
        <taxon>Micrococcales</taxon>
        <taxon>Microbacteriaceae</taxon>
        <taxon>Compostimonas</taxon>
    </lineage>
</organism>
<evidence type="ECO:0000313" key="2">
    <source>
        <dbReference type="EMBL" id="PJJ55147.1"/>
    </source>
</evidence>
<comment type="caution">
    <text evidence="2">The sequence shown here is derived from an EMBL/GenBank/DDBJ whole genome shotgun (WGS) entry which is preliminary data.</text>
</comment>
<dbReference type="Proteomes" id="UP000230161">
    <property type="component" value="Unassembled WGS sequence"/>
</dbReference>
<protein>
    <submittedName>
        <fullName evidence="2">Uncharacterized protein</fullName>
    </submittedName>
</protein>
<name>A0A2M9BB41_9MICO</name>
<proteinExistence type="predicted"/>
<dbReference type="RefSeq" id="WP_211294598.1">
    <property type="nucleotide sequence ID" value="NZ_PGFB01000008.1"/>
</dbReference>
<feature type="region of interest" description="Disordered" evidence="1">
    <location>
        <begin position="196"/>
        <end position="237"/>
    </location>
</feature>
<reference evidence="2 3" key="1">
    <citation type="submission" date="2017-11" db="EMBL/GenBank/DDBJ databases">
        <title>Genomic Encyclopedia of Archaeal and Bacterial Type Strains, Phase II (KMG-II): From Individual Species to Whole Genera.</title>
        <authorList>
            <person name="Goeker M."/>
        </authorList>
    </citation>
    <scope>NUCLEOTIDE SEQUENCE [LARGE SCALE GENOMIC DNA]</scope>
    <source>
        <strain evidence="2 3">DSM 25625</strain>
    </source>
</reference>
<dbReference type="AlphaFoldDB" id="A0A2M9BB41"/>
<accession>A0A2M9BB41</accession>
<dbReference type="EMBL" id="PGFB01000008">
    <property type="protein sequence ID" value="PJJ55147.1"/>
    <property type="molecule type" value="Genomic_DNA"/>
</dbReference>
<evidence type="ECO:0000313" key="3">
    <source>
        <dbReference type="Proteomes" id="UP000230161"/>
    </source>
</evidence>
<gene>
    <name evidence="2" type="ORF">CLV54_3487</name>
</gene>
<evidence type="ECO:0000256" key="1">
    <source>
        <dbReference type="SAM" id="MobiDB-lite"/>
    </source>
</evidence>
<keyword evidence="3" id="KW-1185">Reference proteome</keyword>
<feature type="compositionally biased region" description="Polar residues" evidence="1">
    <location>
        <begin position="199"/>
        <end position="208"/>
    </location>
</feature>
<sequence>MARPSSTIVVVGGSVPPAVLPALDRLPNVRAASLSGDEAPPARELIARSSLAYLVHDADPLAAVAKAWAAYFDDGAPYGTVEVAVEAALASLRRGDALLPDYFLVLDAAELPQIERHWWFGVLATASPGRVIPVEPDAASVQRALSRLPDGRWWPDPPEEWLRGLGRAVPDRVGLGLGDAGLGDAGLGDGGARRCGKLNSGNQFTTVNRPPDRPPARPPPLMTTPSSPPQPPLRGAP</sequence>